<dbReference type="Proteomes" id="UP001501578">
    <property type="component" value="Unassembled WGS sequence"/>
</dbReference>
<dbReference type="EMBL" id="BAAAHQ010000015">
    <property type="protein sequence ID" value="GAA0929948.1"/>
    <property type="molecule type" value="Genomic_DNA"/>
</dbReference>
<gene>
    <name evidence="1" type="ORF">GCM10009560_34130</name>
</gene>
<reference evidence="1 2" key="1">
    <citation type="journal article" date="2019" name="Int. J. Syst. Evol. Microbiol.">
        <title>The Global Catalogue of Microorganisms (GCM) 10K type strain sequencing project: providing services to taxonomists for standard genome sequencing and annotation.</title>
        <authorList>
            <consortium name="The Broad Institute Genomics Platform"/>
            <consortium name="The Broad Institute Genome Sequencing Center for Infectious Disease"/>
            <person name="Wu L."/>
            <person name="Ma J."/>
        </authorList>
    </citation>
    <scope>NUCLEOTIDE SEQUENCE [LARGE SCALE GENOMIC DNA]</scope>
    <source>
        <strain evidence="1 2">JCM 11136</strain>
    </source>
</reference>
<sequence>MMITVLVADDQAMIRAGFSALLAAQPDLRVLGEAPRSRS</sequence>
<evidence type="ECO:0000313" key="1">
    <source>
        <dbReference type="EMBL" id="GAA0929948.1"/>
    </source>
</evidence>
<dbReference type="Gene3D" id="3.40.50.2300">
    <property type="match status" value="1"/>
</dbReference>
<proteinExistence type="predicted"/>
<evidence type="ECO:0000313" key="2">
    <source>
        <dbReference type="Proteomes" id="UP001501578"/>
    </source>
</evidence>
<organism evidence="1 2">
    <name type="scientific">Nonomuraea longicatena</name>
    <dbReference type="NCBI Taxonomy" id="83682"/>
    <lineage>
        <taxon>Bacteria</taxon>
        <taxon>Bacillati</taxon>
        <taxon>Actinomycetota</taxon>
        <taxon>Actinomycetes</taxon>
        <taxon>Streptosporangiales</taxon>
        <taxon>Streptosporangiaceae</taxon>
        <taxon>Nonomuraea</taxon>
    </lineage>
</organism>
<accession>A0ABN1PLA6</accession>
<comment type="caution">
    <text evidence="1">The sequence shown here is derived from an EMBL/GenBank/DDBJ whole genome shotgun (WGS) entry which is preliminary data.</text>
</comment>
<keyword evidence="2" id="KW-1185">Reference proteome</keyword>
<protein>
    <submittedName>
        <fullName evidence="1">Uncharacterized protein</fullName>
    </submittedName>
</protein>
<name>A0ABN1PLA6_9ACTN</name>